<comment type="caution">
    <text evidence="2">The sequence shown here is derived from an EMBL/GenBank/DDBJ whole genome shotgun (WGS) entry which is preliminary data.</text>
</comment>
<evidence type="ECO:0000256" key="1">
    <source>
        <dbReference type="SAM" id="Phobius"/>
    </source>
</evidence>
<organism evidence="2 3">
    <name type="scientific">Solibaculum intestinale</name>
    <dbReference type="NCBI Taxonomy" id="3133165"/>
    <lineage>
        <taxon>Bacteria</taxon>
        <taxon>Bacillati</taxon>
        <taxon>Bacillota</taxon>
        <taxon>Clostridia</taxon>
        <taxon>Eubacteriales</taxon>
        <taxon>Oscillospiraceae</taxon>
        <taxon>Solibaculum</taxon>
    </lineage>
</organism>
<keyword evidence="1" id="KW-1133">Transmembrane helix</keyword>
<feature type="transmembrane region" description="Helical" evidence="1">
    <location>
        <begin position="84"/>
        <end position="105"/>
    </location>
</feature>
<reference evidence="2 3" key="1">
    <citation type="submission" date="2024-03" db="EMBL/GenBank/DDBJ databases">
        <title>Human intestinal bacterial collection.</title>
        <authorList>
            <person name="Pauvert C."/>
            <person name="Hitch T.C.A."/>
            <person name="Clavel T."/>
        </authorList>
    </citation>
    <scope>NUCLEOTIDE SEQUENCE [LARGE SCALE GENOMIC DNA]</scope>
    <source>
        <strain evidence="2 3">CLA-JM-H44</strain>
    </source>
</reference>
<gene>
    <name evidence="2" type="ORF">WMO26_07105</name>
</gene>
<protein>
    <submittedName>
        <fullName evidence="2">Uncharacterized protein</fullName>
    </submittedName>
</protein>
<dbReference type="RefSeq" id="WP_349219250.1">
    <property type="nucleotide sequence ID" value="NZ_JBBMFD010000009.1"/>
</dbReference>
<dbReference type="Proteomes" id="UP001489509">
    <property type="component" value="Unassembled WGS sequence"/>
</dbReference>
<keyword evidence="3" id="KW-1185">Reference proteome</keyword>
<evidence type="ECO:0000313" key="2">
    <source>
        <dbReference type="EMBL" id="MEQ2440590.1"/>
    </source>
</evidence>
<proteinExistence type="predicted"/>
<evidence type="ECO:0000313" key="3">
    <source>
        <dbReference type="Proteomes" id="UP001489509"/>
    </source>
</evidence>
<accession>A0ABV1DZW3</accession>
<feature type="transmembrane region" description="Helical" evidence="1">
    <location>
        <begin position="12"/>
        <end position="33"/>
    </location>
</feature>
<dbReference type="EMBL" id="JBBMFD010000009">
    <property type="protein sequence ID" value="MEQ2440590.1"/>
    <property type="molecule type" value="Genomic_DNA"/>
</dbReference>
<feature type="transmembrane region" description="Helical" evidence="1">
    <location>
        <begin position="45"/>
        <end position="63"/>
    </location>
</feature>
<keyword evidence="1" id="KW-0472">Membrane</keyword>
<sequence>MNTLKKRNFFKTWILSLLWIVGAIIFIIILTVLINCSIIHLNTAYLTLIVGLGFGGTGLQLAIGYTKINDWSFPLNFGIPIKPVYCAGILITFLISIFSISHSIVHLL</sequence>
<name>A0ABV1DZW3_9FIRM</name>
<keyword evidence="1" id="KW-0812">Transmembrane</keyword>